<name>A0A1D8B1Q2_9ACTO</name>
<feature type="transmembrane region" description="Helical" evidence="9">
    <location>
        <begin position="149"/>
        <end position="170"/>
    </location>
</feature>
<feature type="region of interest" description="Disordered" evidence="8">
    <location>
        <begin position="1"/>
        <end position="24"/>
    </location>
</feature>
<keyword evidence="11" id="KW-1185">Reference proteome</keyword>
<keyword evidence="3" id="KW-0813">Transport</keyword>
<dbReference type="AlphaFoldDB" id="A0A1D8B1Q2"/>
<dbReference type="Pfam" id="PF01594">
    <property type="entry name" value="AI-2E_transport"/>
    <property type="match status" value="1"/>
</dbReference>
<evidence type="ECO:0000256" key="3">
    <source>
        <dbReference type="ARBA" id="ARBA00022448"/>
    </source>
</evidence>
<comment type="similarity">
    <text evidence="2">Belongs to the autoinducer-2 exporter (AI-2E) (TC 2.A.86) family.</text>
</comment>
<evidence type="ECO:0000256" key="7">
    <source>
        <dbReference type="ARBA" id="ARBA00023136"/>
    </source>
</evidence>
<feature type="transmembrane region" description="Helical" evidence="9">
    <location>
        <begin position="314"/>
        <end position="339"/>
    </location>
</feature>
<dbReference type="PANTHER" id="PTHR21716">
    <property type="entry name" value="TRANSMEMBRANE PROTEIN"/>
    <property type="match status" value="1"/>
</dbReference>
<feature type="transmembrane region" description="Helical" evidence="9">
    <location>
        <begin position="234"/>
        <end position="259"/>
    </location>
</feature>
<accession>A0A1D8B1Q2</accession>
<proteinExistence type="inferred from homology"/>
<keyword evidence="4" id="KW-1003">Cell membrane</keyword>
<evidence type="ECO:0000256" key="1">
    <source>
        <dbReference type="ARBA" id="ARBA00004651"/>
    </source>
</evidence>
<evidence type="ECO:0000256" key="5">
    <source>
        <dbReference type="ARBA" id="ARBA00022692"/>
    </source>
</evidence>
<dbReference type="GO" id="GO:0005886">
    <property type="term" value="C:plasma membrane"/>
    <property type="evidence" value="ECO:0007669"/>
    <property type="project" value="UniProtKB-SubCell"/>
</dbReference>
<evidence type="ECO:0000256" key="6">
    <source>
        <dbReference type="ARBA" id="ARBA00022989"/>
    </source>
</evidence>
<evidence type="ECO:0000256" key="4">
    <source>
        <dbReference type="ARBA" id="ARBA00022475"/>
    </source>
</evidence>
<feature type="transmembrane region" description="Helical" evidence="9">
    <location>
        <begin position="95"/>
        <end position="113"/>
    </location>
</feature>
<reference evidence="10 11" key="1">
    <citation type="submission" date="2016-09" db="EMBL/GenBank/DDBJ databases">
        <title>Complete genome sequence of Actinomyces hongkongensis HKU8.</title>
        <authorList>
            <person name="Gao Y.-X."/>
            <person name="Zhou Y.-Y."/>
            <person name="Xie Y."/>
            <person name="Wang M."/>
            <person name="Wang S.-J."/>
            <person name="Shen S.-G."/>
        </authorList>
    </citation>
    <scope>NUCLEOTIDE SEQUENCE [LARGE SCALE GENOMIC DNA]</scope>
    <source>
        <strain evidence="10 11">HKU8</strain>
    </source>
</reference>
<dbReference type="GO" id="GO:0055085">
    <property type="term" value="P:transmembrane transport"/>
    <property type="evidence" value="ECO:0007669"/>
    <property type="project" value="TreeGrafter"/>
</dbReference>
<feature type="transmembrane region" description="Helical" evidence="9">
    <location>
        <begin position="119"/>
        <end position="137"/>
    </location>
</feature>
<evidence type="ECO:0000313" key="10">
    <source>
        <dbReference type="EMBL" id="AOS47067.1"/>
    </source>
</evidence>
<keyword evidence="5 9" id="KW-0812">Transmembrane</keyword>
<gene>
    <name evidence="10" type="ORF">BH719_03660</name>
</gene>
<keyword evidence="7 9" id="KW-0472">Membrane</keyword>
<evidence type="ECO:0000256" key="2">
    <source>
        <dbReference type="ARBA" id="ARBA00009773"/>
    </source>
</evidence>
<keyword evidence="6 9" id="KW-1133">Transmembrane helix</keyword>
<evidence type="ECO:0000256" key="8">
    <source>
        <dbReference type="SAM" id="MobiDB-lite"/>
    </source>
</evidence>
<organism evidence="10 11">
    <name type="scientific">Pauljensenia hongkongensis</name>
    <dbReference type="NCBI Taxonomy" id="178339"/>
    <lineage>
        <taxon>Bacteria</taxon>
        <taxon>Bacillati</taxon>
        <taxon>Actinomycetota</taxon>
        <taxon>Actinomycetes</taxon>
        <taxon>Actinomycetales</taxon>
        <taxon>Actinomycetaceae</taxon>
        <taxon>Pauljensenia</taxon>
    </lineage>
</organism>
<evidence type="ECO:0000256" key="9">
    <source>
        <dbReference type="SAM" id="Phobius"/>
    </source>
</evidence>
<comment type="subcellular location">
    <subcellularLocation>
        <location evidence="1">Cell membrane</location>
        <topology evidence="1">Multi-pass membrane protein</topology>
    </subcellularLocation>
</comment>
<dbReference type="InterPro" id="IPR002549">
    <property type="entry name" value="AI-2E-like"/>
</dbReference>
<protein>
    <submittedName>
        <fullName evidence="10">AI-2E family transporter</fullName>
    </submittedName>
</protein>
<dbReference type="STRING" id="178339.BH719_03660"/>
<feature type="transmembrane region" description="Helical" evidence="9">
    <location>
        <begin position="407"/>
        <end position="427"/>
    </location>
</feature>
<dbReference type="Proteomes" id="UP000095214">
    <property type="component" value="Chromosome"/>
</dbReference>
<sequence length="517" mass="55069">MWPMVGSATARRARRRDGSGPAGGSLYTVGYEESRVSENHGSARWSIGDFVARITALRPSRQEARPEPPRVEREDEVEKDVVASVPRTLRVGAAVSWRVLLVVAVVAGVVWLASRLQEVLLPVAIALAIAVFLQPLVEWLRRRLHFPPALAATVGLLLFFVVFIAALSQATNQIVEQVPLLVNQATSGVKQLVDWLEHGPIKVDTTAINNFVNQMRTELIEWVNSNKQSLATGALSITSSLLSMVTSGLTMLFCLFFFLKDGRSIWLWVVRLLPAPARVPLHESAIRGWVTLGSYVRTQIQVAAIDAVGISLGAFFLGMPMVVPIAVITFFAAFVPIIGALASGAIAVLVALVYKGATSAIIMLVIILVVQQVESNLLQPFMMSSAVSLHPVAVMLVITAAGSVGGIAGAVFGVPIAAFINATVLYLHGYDPMPQLATQADRPGGPPGMLDQMIADTHVGKPDTRALARQQVAEAAAEAAEAAAEAEPVVAQAPEAVVEEYPNPAEVEALGGAEEAD</sequence>
<evidence type="ECO:0000313" key="11">
    <source>
        <dbReference type="Proteomes" id="UP000095214"/>
    </source>
</evidence>
<dbReference type="KEGG" id="phon:BH719_03660"/>
<dbReference type="PANTHER" id="PTHR21716:SF53">
    <property type="entry name" value="PERMEASE PERM-RELATED"/>
    <property type="match status" value="1"/>
</dbReference>
<dbReference type="EMBL" id="CP017298">
    <property type="protein sequence ID" value="AOS47067.1"/>
    <property type="molecule type" value="Genomic_DNA"/>
</dbReference>